<dbReference type="GO" id="GO:0003824">
    <property type="term" value="F:catalytic activity"/>
    <property type="evidence" value="ECO:0007669"/>
    <property type="project" value="InterPro"/>
</dbReference>
<dbReference type="InterPro" id="IPR036736">
    <property type="entry name" value="ACP-like_sf"/>
</dbReference>
<keyword evidence="2" id="KW-0596">Phosphopantetheine</keyword>
<gene>
    <name evidence="5" type="ORF">AV942_21015</name>
</gene>
<sequence length="580" mass="65788">MTITDNSPNLNDRIDELSDKRKRLLAQLIGNSDDSGRVYESPKNELEKKLATIWQKTFNKALIGRHENYFALGGDSLSSIRITAQASLLGMNIKMQDLIKHPTIAQLAEYLDETGGDTQLTIASTDKESRWTYLFSDKEQSRYPLTPIQFGILYHCKMEPKSPLYISQLQCEFTGEFDTKIFHSALLCVIQRFPGVRAAFPPELVAEQSFTISGIDTLPAGVYEVDNEENSLADVAELAQLEREKGFDLENPPLMRFKILNIGSSRFSCIWTLHHLILDGWSQEIVLEELFAAYSRLSQGQDLPAKAVTYAQWNTSFHQALAPKAAAYWQAHLAGYNLQNDYALLLPKRSTGALSNIEQNDEFSLELNFTDFPILWFSEQQGITPCAVMLSALFLALFKTVQCKDSLIGTILSGRNCMDGERVDEAVGNFINCLPFRCKIEETNSLLELYLSCKEDFLNLMEYEGNSIRQIQEWSGLPGLSESLNTLFVYENFKGVHELNQVGLPISIENVQFNIMEHYPIVVTALQSTESMRVVMRVRNSLVRTEKVKQLWSNFCRVFETGLWLKHDQSMNTVLLELGN</sequence>
<dbReference type="PROSITE" id="PS00012">
    <property type="entry name" value="PHOSPHOPANTETHEINE"/>
    <property type="match status" value="1"/>
</dbReference>
<dbReference type="Gene3D" id="3.30.559.30">
    <property type="entry name" value="Nonribosomal peptide synthetase, condensation domain"/>
    <property type="match status" value="1"/>
</dbReference>
<dbReference type="InterPro" id="IPR001242">
    <property type="entry name" value="Condensation_dom"/>
</dbReference>
<dbReference type="Pfam" id="PF00550">
    <property type="entry name" value="PP-binding"/>
    <property type="match status" value="1"/>
</dbReference>
<organism evidence="5 6">
    <name type="scientific">Alteromonas mediterranea</name>
    <dbReference type="NCBI Taxonomy" id="314275"/>
    <lineage>
        <taxon>Bacteria</taxon>
        <taxon>Pseudomonadati</taxon>
        <taxon>Pseudomonadota</taxon>
        <taxon>Gammaproteobacteria</taxon>
        <taxon>Alteromonadales</taxon>
        <taxon>Alteromonadaceae</taxon>
        <taxon>Alteromonas/Salinimonas group</taxon>
        <taxon>Alteromonas</taxon>
    </lineage>
</organism>
<dbReference type="EMBL" id="CP013929">
    <property type="protein sequence ID" value="AMJ80861.1"/>
    <property type="molecule type" value="Genomic_DNA"/>
</dbReference>
<dbReference type="PANTHER" id="PTHR45527">
    <property type="entry name" value="NONRIBOSOMAL PEPTIDE SYNTHETASE"/>
    <property type="match status" value="1"/>
</dbReference>
<dbReference type="Proteomes" id="UP000061468">
    <property type="component" value="Plasmid pAMEDUM8_300"/>
</dbReference>
<proteinExistence type="predicted"/>
<accession>A0AAC8XPH1</accession>
<protein>
    <recommendedName>
        <fullName evidence="4">Carrier domain-containing protein</fullName>
    </recommendedName>
</protein>
<dbReference type="PANTHER" id="PTHR45527:SF1">
    <property type="entry name" value="FATTY ACID SYNTHASE"/>
    <property type="match status" value="1"/>
</dbReference>
<dbReference type="Gene3D" id="1.10.1200.10">
    <property type="entry name" value="ACP-like"/>
    <property type="match status" value="1"/>
</dbReference>
<evidence type="ECO:0000256" key="3">
    <source>
        <dbReference type="ARBA" id="ARBA00022553"/>
    </source>
</evidence>
<evidence type="ECO:0000259" key="4">
    <source>
        <dbReference type="PROSITE" id="PS50075"/>
    </source>
</evidence>
<feature type="domain" description="Carrier" evidence="4">
    <location>
        <begin position="41"/>
        <end position="115"/>
    </location>
</feature>
<dbReference type="GO" id="GO:0043041">
    <property type="term" value="P:amino acid activation for nonribosomal peptide biosynthetic process"/>
    <property type="evidence" value="ECO:0007669"/>
    <property type="project" value="TreeGrafter"/>
</dbReference>
<dbReference type="Pfam" id="PF00668">
    <property type="entry name" value="Condensation"/>
    <property type="match status" value="1"/>
</dbReference>
<dbReference type="AlphaFoldDB" id="A0AAC8XPH1"/>
<dbReference type="GO" id="GO:0031177">
    <property type="term" value="F:phosphopantetheine binding"/>
    <property type="evidence" value="ECO:0007669"/>
    <property type="project" value="TreeGrafter"/>
</dbReference>
<keyword evidence="3" id="KW-0597">Phosphoprotein</keyword>
<dbReference type="InterPro" id="IPR006162">
    <property type="entry name" value="Ppantetheine_attach_site"/>
</dbReference>
<keyword evidence="5" id="KW-0614">Plasmid</keyword>
<evidence type="ECO:0000256" key="2">
    <source>
        <dbReference type="ARBA" id="ARBA00022450"/>
    </source>
</evidence>
<evidence type="ECO:0000313" key="6">
    <source>
        <dbReference type="Proteomes" id="UP000061468"/>
    </source>
</evidence>
<dbReference type="SUPFAM" id="SSF47336">
    <property type="entry name" value="ACP-like"/>
    <property type="match status" value="1"/>
</dbReference>
<evidence type="ECO:0000256" key="1">
    <source>
        <dbReference type="ARBA" id="ARBA00001957"/>
    </source>
</evidence>
<evidence type="ECO:0000313" key="5">
    <source>
        <dbReference type="EMBL" id="AMJ80861.1"/>
    </source>
</evidence>
<dbReference type="GO" id="GO:0044550">
    <property type="term" value="P:secondary metabolite biosynthetic process"/>
    <property type="evidence" value="ECO:0007669"/>
    <property type="project" value="TreeGrafter"/>
</dbReference>
<name>A0AAC8XPH1_9ALTE</name>
<dbReference type="PROSITE" id="PS50075">
    <property type="entry name" value="CARRIER"/>
    <property type="match status" value="1"/>
</dbReference>
<dbReference type="InterPro" id="IPR009081">
    <property type="entry name" value="PP-bd_ACP"/>
</dbReference>
<reference evidence="5 6" key="1">
    <citation type="submission" date="2015-12" db="EMBL/GenBank/DDBJ databases">
        <title>Intraspecies pangenome expansion in the marine bacterium Alteromonas.</title>
        <authorList>
            <person name="Lopez-Perez M."/>
            <person name="Rodriguez-Valera F."/>
        </authorList>
    </citation>
    <scope>NUCLEOTIDE SEQUENCE [LARGE SCALE GENOMIC DNA]</scope>
    <source>
        <strain evidence="5 6">UM8</strain>
        <plasmid evidence="5 6">pAMEDUM8_300</plasmid>
    </source>
</reference>
<dbReference type="GO" id="GO:0005737">
    <property type="term" value="C:cytoplasm"/>
    <property type="evidence" value="ECO:0007669"/>
    <property type="project" value="TreeGrafter"/>
</dbReference>
<dbReference type="RefSeq" id="WP_015068684.1">
    <property type="nucleotide sequence ID" value="NZ_CAKMLI010000003.1"/>
</dbReference>
<dbReference type="SUPFAM" id="SSF52777">
    <property type="entry name" value="CoA-dependent acyltransferases"/>
    <property type="match status" value="2"/>
</dbReference>
<geneLocation type="plasmid" evidence="5 6">
    <name>pAMEDUM8_300</name>
</geneLocation>
<dbReference type="Gene3D" id="3.30.559.10">
    <property type="entry name" value="Chloramphenicol acetyltransferase-like domain"/>
    <property type="match status" value="1"/>
</dbReference>
<comment type="cofactor">
    <cofactor evidence="1">
        <name>pantetheine 4'-phosphate</name>
        <dbReference type="ChEBI" id="CHEBI:47942"/>
    </cofactor>
</comment>
<dbReference type="InterPro" id="IPR023213">
    <property type="entry name" value="CAT-like_dom_sf"/>
</dbReference>